<dbReference type="AlphaFoldDB" id="A0A0G2J757"/>
<dbReference type="Gene3D" id="4.10.910.10">
    <property type="entry name" value="30s ribosomal protein s13, domain 2"/>
    <property type="match status" value="1"/>
</dbReference>
<evidence type="ECO:0000313" key="7">
    <source>
        <dbReference type="EMBL" id="KKZ68209.1"/>
    </source>
</evidence>
<feature type="compositionally biased region" description="Polar residues" evidence="6">
    <location>
        <begin position="113"/>
        <end position="167"/>
    </location>
</feature>
<comment type="similarity">
    <text evidence="2">Belongs to the universal ribosomal protein uS13 family.</text>
</comment>
<dbReference type="EMBL" id="LCZI01000140">
    <property type="protein sequence ID" value="KKZ68209.1"/>
    <property type="molecule type" value="Genomic_DNA"/>
</dbReference>
<feature type="compositionally biased region" description="Low complexity" evidence="6">
    <location>
        <begin position="91"/>
        <end position="100"/>
    </location>
</feature>
<evidence type="ECO:0000256" key="4">
    <source>
        <dbReference type="ARBA" id="ARBA00022980"/>
    </source>
</evidence>
<organism evidence="7 8">
    <name type="scientific">[Emmonsia] crescens</name>
    <dbReference type="NCBI Taxonomy" id="73230"/>
    <lineage>
        <taxon>Eukaryota</taxon>
        <taxon>Fungi</taxon>
        <taxon>Dikarya</taxon>
        <taxon>Ascomycota</taxon>
        <taxon>Pezizomycotina</taxon>
        <taxon>Eurotiomycetes</taxon>
        <taxon>Eurotiomycetidae</taxon>
        <taxon>Onygenales</taxon>
        <taxon>Ajellomycetaceae</taxon>
        <taxon>Emergomyces</taxon>
    </lineage>
</organism>
<dbReference type="Gene3D" id="1.10.8.50">
    <property type="match status" value="1"/>
</dbReference>
<dbReference type="GO" id="GO:0003735">
    <property type="term" value="F:structural constituent of ribosome"/>
    <property type="evidence" value="ECO:0007669"/>
    <property type="project" value="InterPro"/>
</dbReference>
<dbReference type="GO" id="GO:0006412">
    <property type="term" value="P:translation"/>
    <property type="evidence" value="ECO:0007669"/>
    <property type="project" value="InterPro"/>
</dbReference>
<dbReference type="HAMAP" id="MF_01315">
    <property type="entry name" value="Ribosomal_uS13"/>
    <property type="match status" value="1"/>
</dbReference>
<accession>A0A0G2J757</accession>
<keyword evidence="5" id="KW-0687">Ribonucleoprotein</keyword>
<dbReference type="Proteomes" id="UP000034164">
    <property type="component" value="Unassembled WGS sequence"/>
</dbReference>
<name>A0A0G2J757_9EURO</name>
<dbReference type="OrthoDB" id="4155914at2759"/>
<dbReference type="GO" id="GO:0003723">
    <property type="term" value="F:RNA binding"/>
    <property type="evidence" value="ECO:0007669"/>
    <property type="project" value="InterPro"/>
</dbReference>
<dbReference type="SUPFAM" id="SSF46946">
    <property type="entry name" value="S13-like H2TH domain"/>
    <property type="match status" value="1"/>
</dbReference>
<dbReference type="GO" id="GO:0005829">
    <property type="term" value="C:cytosol"/>
    <property type="evidence" value="ECO:0007669"/>
    <property type="project" value="TreeGrafter"/>
</dbReference>
<feature type="compositionally biased region" description="Gly residues" evidence="6">
    <location>
        <begin position="429"/>
        <end position="438"/>
    </location>
</feature>
<feature type="compositionally biased region" description="Polar residues" evidence="6">
    <location>
        <begin position="184"/>
        <end position="194"/>
    </location>
</feature>
<dbReference type="InterPro" id="IPR010979">
    <property type="entry name" value="Ribosomal_uS13-like_H2TH"/>
</dbReference>
<protein>
    <recommendedName>
        <fullName evidence="9">40S ribosomal protein S18</fullName>
    </recommendedName>
</protein>
<sequence length="1099" mass="122036">MQFFHKNKSQASLVGSVDNWSHGNNNSNNHSQQQQQQHHHHQHHQHQQDPPQTAGESLDYSSDPQYQRYSYVNNDTYDHGYPQAHSVHPVQQSYSYQNQQPPDPNFIPGLAVSSFSPTAPQPSPNYSRRPTLNLASSAATDINSPDTSTNPEVGSSDLSWTLQTPETSPRVESLPKKSRRSIFGFSSSKDSTTAAPKVLGRNLSVRKKDIAQAGPPKKTPGGQSIDPTPESIEEQPTDSHMPLSKRAPQSHHHQQQHSSYPPKSANRSSSHIETQPYDQRPEIRSIQRVNTDPLSSQESFYQQQESSDSFQANQFSEAQHPAHPNPQFQISYPTRRDSVAIFSGPASEPPPYSPQSESLLTAARSPSQQSGGPPLSPLHQYQTTDQGQPKPALRQTLQPSAGPAQTQGSMQPDRQTGLRQQVDSAPQHGGQGREGMGSGQSQYLPNLLQGGSFKGNHSQQSLGDQDRQTPPPANNNNINNKGREDLSEAEVRALMQKHEELQAKYLKVKKYYFEKDAQVQLLQNTVAHQRMSTSRTVLDDSEYLTRFSRLDGAINNLAFNIRKEWRSIPVWLQGFVNDDAIAIGTKEMTAVGRACLSRLLVDEIFDRYFHPGLEPNLSRNLKMIERNVRRGAKIASEEDRENHLSKLSAWRRTTLDGLVEILQNRTAEENRSQLTKALVEKLTASLEMHLKTPPPPGLENSVSMIVELAVGISANVPFESREIAIEYFLPGSPITETYMKLESPLPPLVSPSEPQSGVDRMEQGSAKGLKPGVSTEGSSMLELDRDSGKDSSSSSTTHSGQAPLSSAQSKEPRKKSVFGSLISKKPHSGAGGGTVQGQAEQQQARPTSALMREREREEAEYRDGDNSANANTNTSASHNNRIRFAAFVAVEVRSKGAGNVIVHAPVYGVIDITFCQPPNSPDNLPLPFKPSDDIPLRALHISPIMSLVSGEKTNFQFILRLLNTNVDGKQKIMYALTKIKGVGRRYSNLVCKKADVDLNKRAGEITSEELERIVTIIQNPTQYKIPTWFLNRQRDITDGKDSQVLANQMESKLREDLERLKKIRAHRGLRHYWGLRVRGQHTKTTGRRGRTVGVSKKKG</sequence>
<gene>
    <name evidence="7" type="ORF">EMCG_06100</name>
</gene>
<evidence type="ECO:0008006" key="9">
    <source>
        <dbReference type="Google" id="ProtNLM"/>
    </source>
</evidence>
<feature type="compositionally biased region" description="Basic and acidic residues" evidence="6">
    <location>
        <begin position="851"/>
        <end position="865"/>
    </location>
</feature>
<dbReference type="PROSITE" id="PS00646">
    <property type="entry name" value="RIBOSOMAL_S13_1"/>
    <property type="match status" value="1"/>
</dbReference>
<feature type="compositionally biased region" description="Polar residues" evidence="6">
    <location>
        <begin position="49"/>
        <end position="75"/>
    </location>
</feature>
<dbReference type="NCBIfam" id="NF003140">
    <property type="entry name" value="PRK04053.1"/>
    <property type="match status" value="1"/>
</dbReference>
<evidence type="ECO:0000256" key="1">
    <source>
        <dbReference type="ARBA" id="ARBA00004496"/>
    </source>
</evidence>
<evidence type="ECO:0000256" key="6">
    <source>
        <dbReference type="SAM" id="MobiDB-lite"/>
    </source>
</evidence>
<feature type="compositionally biased region" description="Low complexity" evidence="6">
    <location>
        <begin position="790"/>
        <end position="800"/>
    </location>
</feature>
<feature type="compositionally biased region" description="Low complexity" evidence="6">
    <location>
        <begin position="24"/>
        <end position="36"/>
    </location>
</feature>
<dbReference type="InterPro" id="IPR001892">
    <property type="entry name" value="Ribosomal_uS13"/>
</dbReference>
<feature type="compositionally biased region" description="Polar residues" evidence="6">
    <location>
        <begin position="265"/>
        <end position="277"/>
    </location>
</feature>
<dbReference type="PANTHER" id="PTHR10871">
    <property type="entry name" value="30S RIBOSOMAL PROTEIN S13/40S RIBOSOMAL PROTEIN S18"/>
    <property type="match status" value="1"/>
</dbReference>
<dbReference type="InterPro" id="IPR018269">
    <property type="entry name" value="Ribosomal_uS13_CS"/>
</dbReference>
<reference evidence="8" key="1">
    <citation type="journal article" date="2015" name="PLoS Genet.">
        <title>The dynamic genome and transcriptome of the human fungal pathogen Blastomyces and close relative Emmonsia.</title>
        <authorList>
            <person name="Munoz J.F."/>
            <person name="Gauthier G.M."/>
            <person name="Desjardins C.A."/>
            <person name="Gallo J.E."/>
            <person name="Holder J."/>
            <person name="Sullivan T.D."/>
            <person name="Marty A.J."/>
            <person name="Carmen J.C."/>
            <person name="Chen Z."/>
            <person name="Ding L."/>
            <person name="Gujja S."/>
            <person name="Magrini V."/>
            <person name="Misas E."/>
            <person name="Mitreva M."/>
            <person name="Priest M."/>
            <person name="Saif S."/>
            <person name="Whiston E.A."/>
            <person name="Young S."/>
            <person name="Zeng Q."/>
            <person name="Goldman W.E."/>
            <person name="Mardis E.R."/>
            <person name="Taylor J.W."/>
            <person name="McEwen J.G."/>
            <person name="Clay O.K."/>
            <person name="Klein B.S."/>
            <person name="Cuomo C.A."/>
        </authorList>
    </citation>
    <scope>NUCLEOTIDE SEQUENCE [LARGE SCALE GENOMIC DNA]</scope>
    <source>
        <strain evidence="8">UAMH 3008</strain>
    </source>
</reference>
<feature type="region of interest" description="Disordered" evidence="6">
    <location>
        <begin position="1080"/>
        <end position="1099"/>
    </location>
</feature>
<dbReference type="PANTHER" id="PTHR10871:SF3">
    <property type="entry name" value="SMALL RIBOSOMAL SUBUNIT PROTEIN US13"/>
    <property type="match status" value="1"/>
</dbReference>
<dbReference type="PROSITE" id="PS50159">
    <property type="entry name" value="RIBOSOMAL_S13_2"/>
    <property type="match status" value="1"/>
</dbReference>
<dbReference type="VEuPathDB" id="FungiDB:EMCG_06100"/>
<feature type="region of interest" description="Disordered" evidence="6">
    <location>
        <begin position="15"/>
        <end position="484"/>
    </location>
</feature>
<comment type="caution">
    <text evidence="7">The sequence shown here is derived from an EMBL/GenBank/DDBJ whole genome shotgun (WGS) entry which is preliminary data.</text>
</comment>
<comment type="subcellular location">
    <subcellularLocation>
        <location evidence="1">Cytoplasm</location>
    </subcellularLocation>
</comment>
<evidence type="ECO:0000256" key="2">
    <source>
        <dbReference type="ARBA" id="ARBA00008080"/>
    </source>
</evidence>
<proteinExistence type="inferred from homology"/>
<feature type="compositionally biased region" description="Low complexity" evidence="6">
    <location>
        <begin position="295"/>
        <end position="311"/>
    </location>
</feature>
<dbReference type="InterPro" id="IPR027437">
    <property type="entry name" value="Rbsml_uS13_C"/>
</dbReference>
<dbReference type="FunFam" id="4.10.910.10:FF:000002">
    <property type="entry name" value="40S ribosomal protein S18"/>
    <property type="match status" value="1"/>
</dbReference>
<feature type="region of interest" description="Disordered" evidence="6">
    <location>
        <begin position="745"/>
        <end position="876"/>
    </location>
</feature>
<evidence type="ECO:0000256" key="5">
    <source>
        <dbReference type="ARBA" id="ARBA00023274"/>
    </source>
</evidence>
<keyword evidence="3" id="KW-0963">Cytoplasm</keyword>
<evidence type="ECO:0000313" key="8">
    <source>
        <dbReference type="Proteomes" id="UP000034164"/>
    </source>
</evidence>
<feature type="compositionally biased region" description="Low complexity" evidence="6">
    <location>
        <begin position="866"/>
        <end position="876"/>
    </location>
</feature>
<feature type="compositionally biased region" description="Polar residues" evidence="6">
    <location>
        <begin position="836"/>
        <end position="846"/>
    </location>
</feature>
<feature type="compositionally biased region" description="Polar residues" evidence="6">
    <location>
        <begin position="395"/>
        <end position="424"/>
    </location>
</feature>
<keyword evidence="4" id="KW-0689">Ribosomal protein</keyword>
<dbReference type="Pfam" id="PF00416">
    <property type="entry name" value="Ribosomal_S13"/>
    <property type="match status" value="1"/>
</dbReference>
<dbReference type="FunFam" id="1.10.8.50:FF:000002">
    <property type="entry name" value="40S ribosomal protein S18"/>
    <property type="match status" value="1"/>
</dbReference>
<dbReference type="GO" id="GO:0015935">
    <property type="term" value="C:small ribosomal subunit"/>
    <property type="evidence" value="ECO:0007669"/>
    <property type="project" value="TreeGrafter"/>
</dbReference>
<evidence type="ECO:0000256" key="3">
    <source>
        <dbReference type="ARBA" id="ARBA00022490"/>
    </source>
</evidence>